<keyword evidence="2" id="KW-0378">Hydrolase</keyword>
<protein>
    <recommendedName>
        <fullName evidence="5">Calcineurin-like phosphoesterase domain-containing protein</fullName>
    </recommendedName>
</protein>
<evidence type="ECO:0000256" key="2">
    <source>
        <dbReference type="ARBA" id="ARBA00022801"/>
    </source>
</evidence>
<name>A0A0U5EX41_9PROT</name>
<gene>
    <name evidence="6" type="ORF">ASN_3117</name>
</gene>
<dbReference type="Gene3D" id="3.60.21.10">
    <property type="match status" value="1"/>
</dbReference>
<dbReference type="GeneID" id="34784072"/>
<feature type="domain" description="Calcineurin-like phosphoesterase" evidence="5">
    <location>
        <begin position="20"/>
        <end position="235"/>
    </location>
</feature>
<reference evidence="7" key="1">
    <citation type="submission" date="2014-09" db="EMBL/GenBank/DDBJ databases">
        <authorList>
            <person name="Illeghems K.G."/>
        </authorList>
    </citation>
    <scope>NUCLEOTIDE SEQUENCE [LARGE SCALE GENOMIC DNA]</scope>
    <source>
        <strain evidence="7">108B</strain>
    </source>
</reference>
<dbReference type="GO" id="GO:0016787">
    <property type="term" value="F:hydrolase activity"/>
    <property type="evidence" value="ECO:0007669"/>
    <property type="project" value="UniProtKB-KW"/>
</dbReference>
<keyword evidence="7" id="KW-1185">Reference proteome</keyword>
<sequence>MLSCQTLLCRSLLFLSSLEIAHFSDPHLPLVGLPALSDIRIKRLLSLLSWRLKRRHVHLAAPLAAVMRDIRQYQPDLVALTGDLTNLGLAKEFQAATRWLNEQELPETLLVPGNHDALIREAAETKSALWNPWLHSETGSPSLLKKGPVALIGLNSAIPTPPFFASGRVSDSQLAALAPLLRQTAEEGLCRIVLIHHPPVQGLVSKRKGLDRMERLQAILKREGAELVLHGHSHRATLSCIPHTDIPVVGTTSASHSAGTPDQAAGWNCISVRAEAAQWRISVQRRELGSNGRMQDGFLHHFSPHRLSDAKAL</sequence>
<proteinExistence type="inferred from homology"/>
<dbReference type="Pfam" id="PF00149">
    <property type="entry name" value="Metallophos"/>
    <property type="match status" value="1"/>
</dbReference>
<keyword evidence="1" id="KW-0479">Metal-binding</keyword>
<dbReference type="InterPro" id="IPR029052">
    <property type="entry name" value="Metallo-depent_PP-like"/>
</dbReference>
<evidence type="ECO:0000313" key="7">
    <source>
        <dbReference type="Proteomes" id="UP000056109"/>
    </source>
</evidence>
<dbReference type="InterPro" id="IPR004843">
    <property type="entry name" value="Calcineurin-like_PHP"/>
</dbReference>
<accession>A0A0U5EX41</accession>
<keyword evidence="3" id="KW-0408">Iron</keyword>
<dbReference type="PANTHER" id="PTHR42988:SF2">
    <property type="entry name" value="CYCLIC NUCLEOTIDE PHOSPHODIESTERASE CBUA0032-RELATED"/>
    <property type="match status" value="1"/>
</dbReference>
<comment type="similarity">
    <text evidence="4">Belongs to the cyclic nucleotide phosphodiesterase class-III family.</text>
</comment>
<organism evidence="6 7">
    <name type="scientific">Acetobacter senegalensis</name>
    <dbReference type="NCBI Taxonomy" id="446692"/>
    <lineage>
        <taxon>Bacteria</taxon>
        <taxon>Pseudomonadati</taxon>
        <taxon>Pseudomonadota</taxon>
        <taxon>Alphaproteobacteria</taxon>
        <taxon>Acetobacterales</taxon>
        <taxon>Acetobacteraceae</taxon>
        <taxon>Acetobacter</taxon>
    </lineage>
</organism>
<evidence type="ECO:0000259" key="5">
    <source>
        <dbReference type="Pfam" id="PF00149"/>
    </source>
</evidence>
<dbReference type="Proteomes" id="UP000056109">
    <property type="component" value="Chromosome I"/>
</dbReference>
<evidence type="ECO:0000256" key="3">
    <source>
        <dbReference type="ARBA" id="ARBA00023004"/>
    </source>
</evidence>
<dbReference type="SUPFAM" id="SSF56300">
    <property type="entry name" value="Metallo-dependent phosphatases"/>
    <property type="match status" value="1"/>
</dbReference>
<evidence type="ECO:0000256" key="1">
    <source>
        <dbReference type="ARBA" id="ARBA00022723"/>
    </source>
</evidence>
<dbReference type="PANTHER" id="PTHR42988">
    <property type="entry name" value="PHOSPHOHYDROLASE"/>
    <property type="match status" value="1"/>
</dbReference>
<evidence type="ECO:0000313" key="6">
    <source>
        <dbReference type="EMBL" id="CEF42362.1"/>
    </source>
</evidence>
<evidence type="ECO:0000256" key="4">
    <source>
        <dbReference type="ARBA" id="ARBA00025742"/>
    </source>
</evidence>
<dbReference type="KEGG" id="asz:ASN_3117"/>
<dbReference type="InterPro" id="IPR050884">
    <property type="entry name" value="CNP_phosphodiesterase-III"/>
</dbReference>
<dbReference type="RefSeq" id="WP_058988555.1">
    <property type="nucleotide sequence ID" value="NZ_LN606600.1"/>
</dbReference>
<dbReference type="PATRIC" id="fig|446692.3.peg.3281"/>
<dbReference type="GO" id="GO:0046872">
    <property type="term" value="F:metal ion binding"/>
    <property type="evidence" value="ECO:0007669"/>
    <property type="project" value="UniProtKB-KW"/>
</dbReference>
<dbReference type="EMBL" id="LN606600">
    <property type="protein sequence ID" value="CEF42362.1"/>
    <property type="molecule type" value="Genomic_DNA"/>
</dbReference>
<dbReference type="AlphaFoldDB" id="A0A0U5EX41"/>